<evidence type="ECO:0000313" key="3">
    <source>
        <dbReference type="Proteomes" id="UP001500353"/>
    </source>
</evidence>
<evidence type="ECO:0008006" key="4">
    <source>
        <dbReference type="Google" id="ProtNLM"/>
    </source>
</evidence>
<reference evidence="3" key="1">
    <citation type="journal article" date="2019" name="Int. J. Syst. Evol. Microbiol.">
        <title>The Global Catalogue of Microorganisms (GCM) 10K type strain sequencing project: providing services to taxonomists for standard genome sequencing and annotation.</title>
        <authorList>
            <consortium name="The Broad Institute Genomics Platform"/>
            <consortium name="The Broad Institute Genome Sequencing Center for Infectious Disease"/>
            <person name="Wu L."/>
            <person name="Ma J."/>
        </authorList>
    </citation>
    <scope>NUCLEOTIDE SEQUENCE [LARGE SCALE GENOMIC DNA]</scope>
    <source>
        <strain evidence="3">JCM 18019</strain>
    </source>
</reference>
<evidence type="ECO:0000256" key="1">
    <source>
        <dbReference type="SAM" id="Phobius"/>
    </source>
</evidence>
<accession>A0ABP9MP47</accession>
<sequence>MIGFGTFLFTEGFSWWVLIIGLLFVFGVLLFASKIYTYLTSRQVHLVVESDGNTITFYNKNDSGKIFNKSEEIDLNKMGRFYIVKKRTRYLMNNYSYAFEEKGSRTSLFKTDVDAFPSLFESTENDRNKILQFVETVAPEIELGFETAWQKAKNNK</sequence>
<dbReference type="Proteomes" id="UP001500353">
    <property type="component" value="Unassembled WGS sequence"/>
</dbReference>
<name>A0ABP9MP47_9FLAO</name>
<keyword evidence="3" id="KW-1185">Reference proteome</keyword>
<keyword evidence="1" id="KW-0472">Membrane</keyword>
<organism evidence="2 3">
    <name type="scientific">Chryseobacterium ginsengisoli</name>
    <dbReference type="NCBI Taxonomy" id="363853"/>
    <lineage>
        <taxon>Bacteria</taxon>
        <taxon>Pseudomonadati</taxon>
        <taxon>Bacteroidota</taxon>
        <taxon>Flavobacteriia</taxon>
        <taxon>Flavobacteriales</taxon>
        <taxon>Weeksellaceae</taxon>
        <taxon>Chryseobacterium group</taxon>
        <taxon>Chryseobacterium</taxon>
    </lineage>
</organism>
<feature type="transmembrane region" description="Helical" evidence="1">
    <location>
        <begin position="13"/>
        <end position="32"/>
    </location>
</feature>
<proteinExistence type="predicted"/>
<evidence type="ECO:0000313" key="2">
    <source>
        <dbReference type="EMBL" id="GAA5097297.1"/>
    </source>
</evidence>
<keyword evidence="1" id="KW-1133">Transmembrane helix</keyword>
<gene>
    <name evidence="2" type="ORF">GCM10023210_32190</name>
</gene>
<comment type="caution">
    <text evidence="2">The sequence shown here is derived from an EMBL/GenBank/DDBJ whole genome shotgun (WGS) entry which is preliminary data.</text>
</comment>
<dbReference type="EMBL" id="BAABHX010000005">
    <property type="protein sequence ID" value="GAA5097297.1"/>
    <property type="molecule type" value="Genomic_DNA"/>
</dbReference>
<keyword evidence="1" id="KW-0812">Transmembrane</keyword>
<protein>
    <recommendedName>
        <fullName evidence="4">YcxB-like protein domain-containing protein</fullName>
    </recommendedName>
</protein>